<dbReference type="Proteomes" id="UP000473325">
    <property type="component" value="Unassembled WGS sequence"/>
</dbReference>
<dbReference type="InterPro" id="IPR036388">
    <property type="entry name" value="WH-like_DNA-bd_sf"/>
</dbReference>
<keyword evidence="6" id="KW-1185">Reference proteome</keyword>
<dbReference type="SUPFAM" id="SSF46785">
    <property type="entry name" value="Winged helix' DNA-binding domain"/>
    <property type="match status" value="1"/>
</dbReference>
<reference evidence="5 6" key="1">
    <citation type="submission" date="2019-12" db="EMBL/GenBank/DDBJ databases">
        <authorList>
            <person name="Kun Z."/>
        </authorList>
    </citation>
    <scope>NUCLEOTIDE SEQUENCE [LARGE SCALE GENOMIC DNA]</scope>
    <source>
        <strain evidence="5 6">YIM 123512</strain>
    </source>
</reference>
<evidence type="ECO:0000256" key="3">
    <source>
        <dbReference type="ARBA" id="ARBA00023163"/>
    </source>
</evidence>
<dbReference type="PANTHER" id="PTHR33204">
    <property type="entry name" value="TRANSCRIPTIONAL REGULATOR, MARR FAMILY"/>
    <property type="match status" value="1"/>
</dbReference>
<dbReference type="PANTHER" id="PTHR33204:SF37">
    <property type="entry name" value="HTH-TYPE TRANSCRIPTIONAL REGULATOR YODB"/>
    <property type="match status" value="1"/>
</dbReference>
<dbReference type="EMBL" id="WUEK01000007">
    <property type="protein sequence ID" value="MXG90318.1"/>
    <property type="molecule type" value="Genomic_DNA"/>
</dbReference>
<keyword evidence="3" id="KW-0804">Transcription</keyword>
<keyword evidence="2" id="KW-0238">DNA-binding</keyword>
<evidence type="ECO:0000256" key="1">
    <source>
        <dbReference type="ARBA" id="ARBA00023015"/>
    </source>
</evidence>
<organism evidence="5 6">
    <name type="scientific">Nocardioides flavescens</name>
    <dbReference type="NCBI Taxonomy" id="2691959"/>
    <lineage>
        <taxon>Bacteria</taxon>
        <taxon>Bacillati</taxon>
        <taxon>Actinomycetota</taxon>
        <taxon>Actinomycetes</taxon>
        <taxon>Propionibacteriales</taxon>
        <taxon>Nocardioidaceae</taxon>
        <taxon>Nocardioides</taxon>
    </lineage>
</organism>
<sequence length="115" mass="12207">MSEVDRSERVCDAALTRAFSFLGKRWNGMLLASLGAGPAGFAELKRGLGISDSMLSDRLAELSRAGLVARTVDDGPPLSVSYTLTDAGAALRPALDVLAAWARENLTEERCSGQH</sequence>
<dbReference type="InterPro" id="IPR036390">
    <property type="entry name" value="WH_DNA-bd_sf"/>
</dbReference>
<gene>
    <name evidence="5" type="ORF">GRQ65_12245</name>
</gene>
<dbReference type="InterPro" id="IPR002577">
    <property type="entry name" value="HTH_HxlR"/>
</dbReference>
<accession>A0A6L7EXR9</accession>
<dbReference type="PROSITE" id="PS51118">
    <property type="entry name" value="HTH_HXLR"/>
    <property type="match status" value="1"/>
</dbReference>
<name>A0A6L7EXR9_9ACTN</name>
<dbReference type="RefSeq" id="WP_160878266.1">
    <property type="nucleotide sequence ID" value="NZ_WUEK01000007.1"/>
</dbReference>
<comment type="caution">
    <text evidence="5">The sequence shown here is derived from an EMBL/GenBank/DDBJ whole genome shotgun (WGS) entry which is preliminary data.</text>
</comment>
<proteinExistence type="predicted"/>
<feature type="domain" description="HTH hxlR-type" evidence="4">
    <location>
        <begin position="11"/>
        <end position="110"/>
    </location>
</feature>
<keyword evidence="1" id="KW-0805">Transcription regulation</keyword>
<evidence type="ECO:0000256" key="2">
    <source>
        <dbReference type="ARBA" id="ARBA00023125"/>
    </source>
</evidence>
<dbReference type="Pfam" id="PF01638">
    <property type="entry name" value="HxlR"/>
    <property type="match status" value="1"/>
</dbReference>
<dbReference type="AlphaFoldDB" id="A0A6L7EXR9"/>
<evidence type="ECO:0000259" key="4">
    <source>
        <dbReference type="PROSITE" id="PS51118"/>
    </source>
</evidence>
<dbReference type="Gene3D" id="1.10.10.10">
    <property type="entry name" value="Winged helix-like DNA-binding domain superfamily/Winged helix DNA-binding domain"/>
    <property type="match status" value="1"/>
</dbReference>
<dbReference type="GO" id="GO:0003677">
    <property type="term" value="F:DNA binding"/>
    <property type="evidence" value="ECO:0007669"/>
    <property type="project" value="UniProtKB-KW"/>
</dbReference>
<protein>
    <submittedName>
        <fullName evidence="5">Transcriptional regulator</fullName>
    </submittedName>
</protein>
<evidence type="ECO:0000313" key="5">
    <source>
        <dbReference type="EMBL" id="MXG90318.1"/>
    </source>
</evidence>
<evidence type="ECO:0000313" key="6">
    <source>
        <dbReference type="Proteomes" id="UP000473325"/>
    </source>
</evidence>